<comment type="caution">
    <text evidence="1">The sequence shown here is derived from an EMBL/GenBank/DDBJ whole genome shotgun (WGS) entry which is preliminary data.</text>
</comment>
<evidence type="ECO:0008006" key="3">
    <source>
        <dbReference type="Google" id="ProtNLM"/>
    </source>
</evidence>
<dbReference type="EMBL" id="CAXAMM010027735">
    <property type="protein sequence ID" value="CAK9061438.1"/>
    <property type="molecule type" value="Genomic_DNA"/>
</dbReference>
<organism evidence="1 2">
    <name type="scientific">Durusdinium trenchii</name>
    <dbReference type="NCBI Taxonomy" id="1381693"/>
    <lineage>
        <taxon>Eukaryota</taxon>
        <taxon>Sar</taxon>
        <taxon>Alveolata</taxon>
        <taxon>Dinophyceae</taxon>
        <taxon>Suessiales</taxon>
        <taxon>Symbiodiniaceae</taxon>
        <taxon>Durusdinium</taxon>
    </lineage>
</organism>
<keyword evidence="2" id="KW-1185">Reference proteome</keyword>
<dbReference type="Proteomes" id="UP001642464">
    <property type="component" value="Unassembled WGS sequence"/>
</dbReference>
<reference evidence="1 2" key="1">
    <citation type="submission" date="2024-02" db="EMBL/GenBank/DDBJ databases">
        <authorList>
            <person name="Chen Y."/>
            <person name="Shah S."/>
            <person name="Dougan E. K."/>
            <person name="Thang M."/>
            <person name="Chan C."/>
        </authorList>
    </citation>
    <scope>NUCLEOTIDE SEQUENCE [LARGE SCALE GENOMIC DNA]</scope>
</reference>
<evidence type="ECO:0000313" key="1">
    <source>
        <dbReference type="EMBL" id="CAK9061438.1"/>
    </source>
</evidence>
<sequence length="150" mass="17667">MQRRFKVQWTFCTLTSNPMCVGVRGFFSWRSTLWIPPMAPTPHWSGICLLPCDSSCWQVKKMERWTFAQLRRRSRHQQRRSPLQPVTGKWTRLWQPAMCSSLISVASSRASIRRLAPKFFYCQMIPTTKRDWMPIAAGWLKGRLRGSEMN</sequence>
<proteinExistence type="predicted"/>
<evidence type="ECO:0000313" key="2">
    <source>
        <dbReference type="Proteomes" id="UP001642464"/>
    </source>
</evidence>
<accession>A0ABP0NCB3</accession>
<gene>
    <name evidence="1" type="ORF">SCF082_LOCUS32177</name>
</gene>
<name>A0ABP0NCB3_9DINO</name>
<protein>
    <recommendedName>
        <fullName evidence="3">Secreted protein</fullName>
    </recommendedName>
</protein>